<sequence length="626" mass="64859">MTKASTAQDATAMLAMRTALASGPLLGFDTSEWAGDGVPRAKQAFVGTLAPTRTVISTADTGQGTLREALQNQVDGLVINFDPSLAGQTIQLEGNLSITEGVTINGAIGNSSITISGTAATNPNSSQPTAGIFNVRANQEDTVTLRGLNLTNGKAEGVPSIGGTTGGSAGGAIRAASGSLVLENITFSNNTAVGGRGNDAQDTSSGDPDKAAGNGGNAAGAVYVESRVTVAASNLVFSNNSGFAGSGGAASLASPEAGLAGTGDQDSNSQTVRDAAVCYASGTRILTAAGEVAVENLTVGDLAATASGAYRPIRWIGHRTSDCRSHPAPQDILPVRISAGAFGENRPARDLVVSPGHSICLDVLGEVLIPASALVNGTTITQQDVETVTYWHIELESHDILIAEGQLAESYLDMGNRGFFAESSVVDLGATPDVNAAARTHADFCRPYVADGVVLDAVRAQVQARAEQRGWRLDDAPWADMHLMVDGVRVEADTHGLTARFVLPAEAKDVWLISETSAPSQISNNRDPRQLGLCIQGITIDDGVGEKRSVALDDPLLCVGFHDCEDGVRRWTAGRSRLPAKLFAGCRGTVFLRLDLVRPALPRWVAPQAAVVEPAEHEAPRLSLVA</sequence>
<feature type="region of interest" description="Disordered" evidence="1">
    <location>
        <begin position="191"/>
        <end position="214"/>
    </location>
</feature>
<gene>
    <name evidence="3" type="ORF">EKPJFOCH_0662</name>
</gene>
<evidence type="ECO:0000313" key="3">
    <source>
        <dbReference type="EMBL" id="GJE54189.1"/>
    </source>
</evidence>
<dbReference type="InterPro" id="IPR011050">
    <property type="entry name" value="Pectin_lyase_fold/virulence"/>
</dbReference>
<dbReference type="RefSeq" id="WP_238230698.1">
    <property type="nucleotide sequence ID" value="NZ_BPRA01000003.1"/>
</dbReference>
<dbReference type="Pfam" id="PF13403">
    <property type="entry name" value="Hint_2"/>
    <property type="match status" value="1"/>
</dbReference>
<evidence type="ECO:0000259" key="2">
    <source>
        <dbReference type="Pfam" id="PF13403"/>
    </source>
</evidence>
<dbReference type="InterPro" id="IPR036844">
    <property type="entry name" value="Hint_dom_sf"/>
</dbReference>
<reference evidence="3" key="2">
    <citation type="submission" date="2021-08" db="EMBL/GenBank/DDBJ databases">
        <authorList>
            <person name="Tani A."/>
            <person name="Ola A."/>
            <person name="Ogura Y."/>
            <person name="Katsura K."/>
            <person name="Hayashi T."/>
        </authorList>
    </citation>
    <scope>NUCLEOTIDE SEQUENCE</scope>
    <source>
        <strain evidence="3">DSM 23674</strain>
    </source>
</reference>
<feature type="domain" description="Hedgehog/Intein (Hint)" evidence="2">
    <location>
        <begin position="277"/>
        <end position="413"/>
    </location>
</feature>
<reference evidence="3" key="1">
    <citation type="journal article" date="2021" name="Front. Microbiol.">
        <title>Comprehensive Comparative Genomics and Phenotyping of Methylobacterium Species.</title>
        <authorList>
            <person name="Alessa O."/>
            <person name="Ogura Y."/>
            <person name="Fujitani Y."/>
            <person name="Takami H."/>
            <person name="Hayashi T."/>
            <person name="Sahin N."/>
            <person name="Tani A."/>
        </authorList>
    </citation>
    <scope>NUCLEOTIDE SEQUENCE</scope>
    <source>
        <strain evidence="3">DSM 23674</strain>
    </source>
</reference>
<dbReference type="EMBL" id="BPRA01000003">
    <property type="protein sequence ID" value="GJE54189.1"/>
    <property type="molecule type" value="Genomic_DNA"/>
</dbReference>
<accession>A0ABQ4TH85</accession>
<evidence type="ECO:0000256" key="1">
    <source>
        <dbReference type="SAM" id="MobiDB-lite"/>
    </source>
</evidence>
<dbReference type="InterPro" id="IPR028992">
    <property type="entry name" value="Hedgehog/Intein_dom"/>
</dbReference>
<dbReference type="Proteomes" id="UP001055101">
    <property type="component" value="Unassembled WGS sequence"/>
</dbReference>
<comment type="caution">
    <text evidence="3">The sequence shown here is derived from an EMBL/GenBank/DDBJ whole genome shotgun (WGS) entry which is preliminary data.</text>
</comment>
<name>A0ABQ4TH85_9HYPH</name>
<keyword evidence="4" id="KW-1185">Reference proteome</keyword>
<dbReference type="SUPFAM" id="SSF51294">
    <property type="entry name" value="Hedgehog/intein (Hint) domain"/>
    <property type="match status" value="1"/>
</dbReference>
<protein>
    <recommendedName>
        <fullName evidence="2">Hedgehog/Intein (Hint) domain-containing protein</fullName>
    </recommendedName>
</protein>
<dbReference type="SUPFAM" id="SSF51126">
    <property type="entry name" value="Pectin lyase-like"/>
    <property type="match status" value="1"/>
</dbReference>
<evidence type="ECO:0000313" key="4">
    <source>
        <dbReference type="Proteomes" id="UP001055101"/>
    </source>
</evidence>
<organism evidence="3 4">
    <name type="scientific">Methylobacterium thuringiense</name>
    <dbReference type="NCBI Taxonomy" id="1003091"/>
    <lineage>
        <taxon>Bacteria</taxon>
        <taxon>Pseudomonadati</taxon>
        <taxon>Pseudomonadota</taxon>
        <taxon>Alphaproteobacteria</taxon>
        <taxon>Hyphomicrobiales</taxon>
        <taxon>Methylobacteriaceae</taxon>
        <taxon>Methylobacterium</taxon>
    </lineage>
</organism>
<proteinExistence type="predicted"/>